<dbReference type="GO" id="GO:0004674">
    <property type="term" value="F:protein serine/threonine kinase activity"/>
    <property type="evidence" value="ECO:0007669"/>
    <property type="project" value="UniProtKB-KW"/>
</dbReference>
<dbReference type="InterPro" id="IPR001245">
    <property type="entry name" value="Ser-Thr/Tyr_kinase_cat_dom"/>
</dbReference>
<dbReference type="GO" id="GO:0009506">
    <property type="term" value="C:plasmodesma"/>
    <property type="evidence" value="ECO:0007669"/>
    <property type="project" value="TreeGrafter"/>
</dbReference>
<accession>A0A6L2MCZ3</accession>
<proteinExistence type="inferred from homology"/>
<dbReference type="AlphaFoldDB" id="A0A6L2MCZ3"/>
<evidence type="ECO:0000256" key="4">
    <source>
        <dbReference type="ARBA" id="ARBA00022777"/>
    </source>
</evidence>
<comment type="caution">
    <text evidence="9">The sequence shown here is derived from an EMBL/GenBank/DDBJ whole genome shotgun (WGS) entry which is preliminary data.</text>
</comment>
<dbReference type="GO" id="GO:0005524">
    <property type="term" value="F:ATP binding"/>
    <property type="evidence" value="ECO:0007669"/>
    <property type="project" value="UniProtKB-UniRule"/>
</dbReference>
<dbReference type="Pfam" id="PF07714">
    <property type="entry name" value="PK_Tyr_Ser-Thr"/>
    <property type="match status" value="2"/>
</dbReference>
<sequence length="487" mass="56559">MATDNFSDNCKIGRGEFGRLYKAELKCFDREYLSYVEDKTFGSEHPKRHYIVTIERIDDDEEDMFLNKIDILRSCKHQNIHILLGFCDEGPHMLLVYEYVQFTHLSKYLEVGIHTWENGLKICLDVARGLNYLHTKYGGSKDDEPMAPLARQWFDKGIIKDKIASAIKEENWENRLFLNKGPNENSLDVFLKVARQCFAETHNQRPTMQVVITELEKALSFQENHKDPLRMSFEDIKFATQDFSRENDIGGGGFGRVYKGTLPHVHGNGNYTIVAKRLDTSLGQGDQQFYSELQILYEYKHENFIDLLGYSNDARERIIVYEHASRGSLDNYLNDVDLTWRKRLQICIDFATGLAFLHGGGQERNVVIHRDIKTANILLFDDWKAKVADFGLSLTILFEILFGRSTYAIYKQKKRYLHSLVKDYYEEGKQDELVFEAIKEQIVPKSLSIFQKIAYQCLHDDREKRPTSKEVLAHLKMALDVQDGKES</sequence>
<dbReference type="InterPro" id="IPR000719">
    <property type="entry name" value="Prot_kinase_dom"/>
</dbReference>
<keyword evidence="1 7" id="KW-0723">Serine/threonine-protein kinase</keyword>
<evidence type="ECO:0000256" key="7">
    <source>
        <dbReference type="RuleBase" id="RU000304"/>
    </source>
</evidence>
<name>A0A6L2MCZ3_TANCI</name>
<dbReference type="Gene3D" id="1.10.510.10">
    <property type="entry name" value="Transferase(Phosphotransferase) domain 1"/>
    <property type="match status" value="3"/>
</dbReference>
<evidence type="ECO:0000256" key="3">
    <source>
        <dbReference type="ARBA" id="ARBA00022741"/>
    </source>
</evidence>
<reference evidence="9" key="1">
    <citation type="journal article" date="2019" name="Sci. Rep.">
        <title>Draft genome of Tanacetum cinerariifolium, the natural source of mosquito coil.</title>
        <authorList>
            <person name="Yamashiro T."/>
            <person name="Shiraishi A."/>
            <person name="Satake H."/>
            <person name="Nakayama K."/>
        </authorList>
    </citation>
    <scope>NUCLEOTIDE SEQUENCE</scope>
</reference>
<evidence type="ECO:0000256" key="2">
    <source>
        <dbReference type="ARBA" id="ARBA00022679"/>
    </source>
</evidence>
<dbReference type="PROSITE" id="PS00107">
    <property type="entry name" value="PROTEIN_KINASE_ATP"/>
    <property type="match status" value="1"/>
</dbReference>
<evidence type="ECO:0000256" key="6">
    <source>
        <dbReference type="PROSITE-ProRule" id="PRU10141"/>
    </source>
</evidence>
<keyword evidence="4 9" id="KW-0418">Kinase</keyword>
<keyword evidence="3 6" id="KW-0547">Nucleotide-binding</keyword>
<dbReference type="PROSITE" id="PS50011">
    <property type="entry name" value="PROTEIN_KINASE_DOM"/>
    <property type="match status" value="1"/>
</dbReference>
<dbReference type="SUPFAM" id="SSF56112">
    <property type="entry name" value="Protein kinase-like (PK-like)"/>
    <property type="match status" value="2"/>
</dbReference>
<feature type="binding site" evidence="6">
    <location>
        <position position="276"/>
    </location>
    <ligand>
        <name>ATP</name>
        <dbReference type="ChEBI" id="CHEBI:30616"/>
    </ligand>
</feature>
<dbReference type="InterPro" id="IPR008271">
    <property type="entry name" value="Ser/Thr_kinase_AS"/>
</dbReference>
<dbReference type="GO" id="GO:0005886">
    <property type="term" value="C:plasma membrane"/>
    <property type="evidence" value="ECO:0007669"/>
    <property type="project" value="TreeGrafter"/>
</dbReference>
<dbReference type="InterPro" id="IPR011009">
    <property type="entry name" value="Kinase-like_dom_sf"/>
</dbReference>
<keyword evidence="9" id="KW-0430">Lectin</keyword>
<dbReference type="PANTHER" id="PTHR27003">
    <property type="entry name" value="OS07G0166700 PROTEIN"/>
    <property type="match status" value="1"/>
</dbReference>
<gene>
    <name evidence="9" type="ORF">Tci_043746</name>
</gene>
<comment type="similarity">
    <text evidence="7">Belongs to the protein kinase superfamily.</text>
</comment>
<dbReference type="InterPro" id="IPR017441">
    <property type="entry name" value="Protein_kinase_ATP_BS"/>
</dbReference>
<dbReference type="InterPro" id="IPR045272">
    <property type="entry name" value="ANXUR1/2-like"/>
</dbReference>
<organism evidence="9">
    <name type="scientific">Tanacetum cinerariifolium</name>
    <name type="common">Dalmatian daisy</name>
    <name type="synonym">Chrysanthemum cinerariifolium</name>
    <dbReference type="NCBI Taxonomy" id="118510"/>
    <lineage>
        <taxon>Eukaryota</taxon>
        <taxon>Viridiplantae</taxon>
        <taxon>Streptophyta</taxon>
        <taxon>Embryophyta</taxon>
        <taxon>Tracheophyta</taxon>
        <taxon>Spermatophyta</taxon>
        <taxon>Magnoliopsida</taxon>
        <taxon>eudicotyledons</taxon>
        <taxon>Gunneridae</taxon>
        <taxon>Pentapetalae</taxon>
        <taxon>asterids</taxon>
        <taxon>campanulids</taxon>
        <taxon>Asterales</taxon>
        <taxon>Asteraceae</taxon>
        <taxon>Asteroideae</taxon>
        <taxon>Anthemideae</taxon>
        <taxon>Anthemidinae</taxon>
        <taxon>Tanacetum</taxon>
    </lineage>
</organism>
<dbReference type="SMART" id="SM00220">
    <property type="entry name" value="S_TKc"/>
    <property type="match status" value="1"/>
</dbReference>
<evidence type="ECO:0000313" key="9">
    <source>
        <dbReference type="EMBL" id="GEU71768.1"/>
    </source>
</evidence>
<dbReference type="EMBL" id="BKCJ010006366">
    <property type="protein sequence ID" value="GEU71768.1"/>
    <property type="molecule type" value="Genomic_DNA"/>
</dbReference>
<keyword evidence="2" id="KW-0808">Transferase</keyword>
<protein>
    <submittedName>
        <fullName evidence="9">Protein kinase-like domain, concanavalin A-like lectin/glucanase domain protein</fullName>
    </submittedName>
</protein>
<feature type="domain" description="Protein kinase" evidence="8">
    <location>
        <begin position="243"/>
        <end position="487"/>
    </location>
</feature>
<dbReference type="GO" id="GO:0030246">
    <property type="term" value="F:carbohydrate binding"/>
    <property type="evidence" value="ECO:0007669"/>
    <property type="project" value="UniProtKB-KW"/>
</dbReference>
<dbReference type="PROSITE" id="PS00108">
    <property type="entry name" value="PROTEIN_KINASE_ST"/>
    <property type="match status" value="1"/>
</dbReference>
<dbReference type="Gene3D" id="3.30.200.20">
    <property type="entry name" value="Phosphorylase Kinase, domain 1"/>
    <property type="match status" value="1"/>
</dbReference>
<evidence type="ECO:0000256" key="5">
    <source>
        <dbReference type="ARBA" id="ARBA00022840"/>
    </source>
</evidence>
<dbReference type="GO" id="GO:0004714">
    <property type="term" value="F:transmembrane receptor protein tyrosine kinase activity"/>
    <property type="evidence" value="ECO:0007669"/>
    <property type="project" value="InterPro"/>
</dbReference>
<keyword evidence="5 6" id="KW-0067">ATP-binding</keyword>
<evidence type="ECO:0000256" key="1">
    <source>
        <dbReference type="ARBA" id="ARBA00022527"/>
    </source>
</evidence>
<evidence type="ECO:0000259" key="8">
    <source>
        <dbReference type="PROSITE" id="PS50011"/>
    </source>
</evidence>
<dbReference type="PANTHER" id="PTHR27003:SF471">
    <property type="entry name" value="VASCULAR ENDOTHELIAL GROWTH FACTOR RECEPTOR 2 (VEGFR2)-RELATED"/>
    <property type="match status" value="1"/>
</dbReference>